<name>A0ABM8FBX0_9GAMM</name>
<accession>A0ABM8FBX0</accession>
<keyword evidence="2" id="KW-1185">Reference proteome</keyword>
<gene>
    <name evidence="1" type="ORF">MACH16_02750</name>
</gene>
<sequence length="94" mass="10599">MKILFLCTHNACRSIVITVCDQAAGETCPIWFGKAIKGYWGLPDPTKLPAEEKDVIFDKVFLILETRIRMLVNAIDHSSHQELSELIEQLGKAE</sequence>
<dbReference type="PANTHER" id="PTHR43428">
    <property type="entry name" value="ARSENATE REDUCTASE"/>
    <property type="match status" value="1"/>
</dbReference>
<dbReference type="PANTHER" id="PTHR43428:SF1">
    <property type="entry name" value="ARSENATE REDUCTASE"/>
    <property type="match status" value="1"/>
</dbReference>
<dbReference type="RefSeq" id="WP_338264765.1">
    <property type="nucleotide sequence ID" value="NZ_AP027271.1"/>
</dbReference>
<dbReference type="EMBL" id="AP027271">
    <property type="protein sequence ID" value="BDX01527.1"/>
    <property type="molecule type" value="Genomic_DNA"/>
</dbReference>
<dbReference type="InterPro" id="IPR036196">
    <property type="entry name" value="Ptyr_pPase_sf"/>
</dbReference>
<dbReference type="SUPFAM" id="SSF52788">
    <property type="entry name" value="Phosphotyrosine protein phosphatases I"/>
    <property type="match status" value="1"/>
</dbReference>
<protein>
    <recommendedName>
        <fullName evidence="3">Protein-tyrosine-phosphatase</fullName>
    </recommendedName>
</protein>
<dbReference type="Proteomes" id="UP001307608">
    <property type="component" value="Chromosome"/>
</dbReference>
<evidence type="ECO:0000313" key="2">
    <source>
        <dbReference type="Proteomes" id="UP001307608"/>
    </source>
</evidence>
<reference evidence="1 2" key="1">
    <citation type="submission" date="2023-01" db="EMBL/GenBank/DDBJ databases">
        <title>Complete genome sequence of Marinomonas pontica strain 200518_36.</title>
        <authorList>
            <person name="Ueki S."/>
            <person name="Gajardo G."/>
            <person name="Maruyama F."/>
        </authorList>
    </citation>
    <scope>NUCLEOTIDE SEQUENCE [LARGE SCALE GENOMIC DNA]</scope>
    <source>
        <strain evidence="1 2">200518_36</strain>
    </source>
</reference>
<organism evidence="1 2">
    <name type="scientific">Marinomonas pontica</name>
    <dbReference type="NCBI Taxonomy" id="264739"/>
    <lineage>
        <taxon>Bacteria</taxon>
        <taxon>Pseudomonadati</taxon>
        <taxon>Pseudomonadota</taxon>
        <taxon>Gammaproteobacteria</taxon>
        <taxon>Oceanospirillales</taxon>
        <taxon>Oceanospirillaceae</taxon>
        <taxon>Marinomonas</taxon>
    </lineage>
</organism>
<proteinExistence type="predicted"/>
<evidence type="ECO:0000313" key="1">
    <source>
        <dbReference type="EMBL" id="BDX01527.1"/>
    </source>
</evidence>
<evidence type="ECO:0008006" key="3">
    <source>
        <dbReference type="Google" id="ProtNLM"/>
    </source>
</evidence>